<accession>X7F9F4</accession>
<organism evidence="1 2">
    <name type="scientific">Roseivivax isoporae LMG 25204</name>
    <dbReference type="NCBI Taxonomy" id="1449351"/>
    <lineage>
        <taxon>Bacteria</taxon>
        <taxon>Pseudomonadati</taxon>
        <taxon>Pseudomonadota</taxon>
        <taxon>Alphaproteobacteria</taxon>
        <taxon>Rhodobacterales</taxon>
        <taxon>Roseobacteraceae</taxon>
        <taxon>Roseivivax</taxon>
    </lineage>
</organism>
<gene>
    <name evidence="1" type="ORF">RISW2_23125</name>
</gene>
<sequence length="93" mass="10404">MSWGPSIRHDGKGCPLPHGTRTRAVFEDEPGEFSGEIEGVAGATGGYSWDWTWWRKSAPDGCRVARIVRYRVWSDDRGDTATRAARRRDVVPA</sequence>
<dbReference type="Proteomes" id="UP000023430">
    <property type="component" value="Unassembled WGS sequence"/>
</dbReference>
<evidence type="ECO:0000313" key="2">
    <source>
        <dbReference type="Proteomes" id="UP000023430"/>
    </source>
</evidence>
<comment type="caution">
    <text evidence="1">The sequence shown here is derived from an EMBL/GenBank/DDBJ whole genome shotgun (WGS) entry which is preliminary data.</text>
</comment>
<evidence type="ECO:0000313" key="1">
    <source>
        <dbReference type="EMBL" id="ETX29430.1"/>
    </source>
</evidence>
<dbReference type="EMBL" id="JAME01000009">
    <property type="protein sequence ID" value="ETX29430.1"/>
    <property type="molecule type" value="Genomic_DNA"/>
</dbReference>
<name>X7F9F4_9RHOB</name>
<dbReference type="RefSeq" id="WP_043768653.1">
    <property type="nucleotide sequence ID" value="NZ_JAME01000009.1"/>
</dbReference>
<dbReference type="OrthoDB" id="7867138at2"/>
<reference evidence="1 2" key="1">
    <citation type="submission" date="2014-01" db="EMBL/GenBank/DDBJ databases">
        <title>Roseivivax isoporae LMG 25204 Genome Sequencing.</title>
        <authorList>
            <person name="Lai Q."/>
            <person name="Li G."/>
            <person name="Shao Z."/>
        </authorList>
    </citation>
    <scope>NUCLEOTIDE SEQUENCE [LARGE SCALE GENOMIC DNA]</scope>
    <source>
        <strain evidence="1 2">LMG 25204</strain>
    </source>
</reference>
<keyword evidence="2" id="KW-1185">Reference proteome</keyword>
<dbReference type="AlphaFoldDB" id="X7F9F4"/>
<protein>
    <submittedName>
        <fullName evidence="1">Uncharacterized protein</fullName>
    </submittedName>
</protein>
<proteinExistence type="predicted"/>